<evidence type="ECO:0000313" key="1">
    <source>
        <dbReference type="EMBL" id="KAH3879656.1"/>
    </source>
</evidence>
<evidence type="ECO:0000313" key="2">
    <source>
        <dbReference type="Proteomes" id="UP000828390"/>
    </source>
</evidence>
<gene>
    <name evidence="1" type="ORF">DPMN_003562</name>
</gene>
<reference evidence="1" key="1">
    <citation type="journal article" date="2019" name="bioRxiv">
        <title>The Genome of the Zebra Mussel, Dreissena polymorpha: A Resource for Invasive Species Research.</title>
        <authorList>
            <person name="McCartney M.A."/>
            <person name="Auch B."/>
            <person name="Kono T."/>
            <person name="Mallez S."/>
            <person name="Zhang Y."/>
            <person name="Obille A."/>
            <person name="Becker A."/>
            <person name="Abrahante J.E."/>
            <person name="Garbe J."/>
            <person name="Badalamenti J.P."/>
            <person name="Herman A."/>
            <person name="Mangelson H."/>
            <person name="Liachko I."/>
            <person name="Sullivan S."/>
            <person name="Sone E.D."/>
            <person name="Koren S."/>
            <person name="Silverstein K.A.T."/>
            <person name="Beckman K.B."/>
            <person name="Gohl D.M."/>
        </authorList>
    </citation>
    <scope>NUCLEOTIDE SEQUENCE</scope>
    <source>
        <strain evidence="1">Duluth1</strain>
        <tissue evidence="1">Whole animal</tissue>
    </source>
</reference>
<name>A0A9D4MQ48_DREPO</name>
<comment type="caution">
    <text evidence="1">The sequence shown here is derived from an EMBL/GenBank/DDBJ whole genome shotgun (WGS) entry which is preliminary data.</text>
</comment>
<organism evidence="1 2">
    <name type="scientific">Dreissena polymorpha</name>
    <name type="common">Zebra mussel</name>
    <name type="synonym">Mytilus polymorpha</name>
    <dbReference type="NCBI Taxonomy" id="45954"/>
    <lineage>
        <taxon>Eukaryota</taxon>
        <taxon>Metazoa</taxon>
        <taxon>Spiralia</taxon>
        <taxon>Lophotrochozoa</taxon>
        <taxon>Mollusca</taxon>
        <taxon>Bivalvia</taxon>
        <taxon>Autobranchia</taxon>
        <taxon>Heteroconchia</taxon>
        <taxon>Euheterodonta</taxon>
        <taxon>Imparidentia</taxon>
        <taxon>Neoheterodontei</taxon>
        <taxon>Myida</taxon>
        <taxon>Dreissenoidea</taxon>
        <taxon>Dreissenidae</taxon>
        <taxon>Dreissena</taxon>
    </lineage>
</organism>
<sequence>MHHEPAVKAEAIAGDLSSTGLTFRLESYFTEGSRMAQSHSARFSGRVSSEIKYQRSEYLVASAEGHSYIYCKVKP</sequence>
<accession>A0A9D4MQ48</accession>
<dbReference type="EMBL" id="JAIWYP010000001">
    <property type="protein sequence ID" value="KAH3879656.1"/>
    <property type="molecule type" value="Genomic_DNA"/>
</dbReference>
<keyword evidence="2" id="KW-1185">Reference proteome</keyword>
<protein>
    <submittedName>
        <fullName evidence="1">Uncharacterized protein</fullName>
    </submittedName>
</protein>
<dbReference type="Proteomes" id="UP000828390">
    <property type="component" value="Unassembled WGS sequence"/>
</dbReference>
<reference evidence="1" key="2">
    <citation type="submission" date="2020-11" db="EMBL/GenBank/DDBJ databases">
        <authorList>
            <person name="McCartney M.A."/>
            <person name="Auch B."/>
            <person name="Kono T."/>
            <person name="Mallez S."/>
            <person name="Becker A."/>
            <person name="Gohl D.M."/>
            <person name="Silverstein K.A.T."/>
            <person name="Koren S."/>
            <person name="Bechman K.B."/>
            <person name="Herman A."/>
            <person name="Abrahante J.E."/>
            <person name="Garbe J."/>
        </authorList>
    </citation>
    <scope>NUCLEOTIDE SEQUENCE</scope>
    <source>
        <strain evidence="1">Duluth1</strain>
        <tissue evidence="1">Whole animal</tissue>
    </source>
</reference>
<proteinExistence type="predicted"/>
<dbReference type="AlphaFoldDB" id="A0A9D4MQ48"/>